<sequence>MSIKINSDQGAPTYVALRRDNGVTIHQGKSHIMLAPDELSAVLDAIYTITGQSDPRGSEKTTTNGNN</sequence>
<accession>A0AAD1HCE2</accession>
<dbReference type="RefSeq" id="WP_083155565.1">
    <property type="nucleotide sequence ID" value="NZ_AP022560.1"/>
</dbReference>
<protein>
    <submittedName>
        <fullName evidence="1">Uncharacterized protein</fullName>
    </submittedName>
</protein>
<dbReference type="Proteomes" id="UP000466681">
    <property type="component" value="Chromosome"/>
</dbReference>
<keyword evidence="2" id="KW-1185">Reference proteome</keyword>
<reference evidence="1 2" key="1">
    <citation type="journal article" date="2019" name="Emerg. Microbes Infect.">
        <title>Comprehensive subspecies identification of 175 nontuberculous mycobacteria species based on 7547 genomic profiles.</title>
        <authorList>
            <person name="Matsumoto Y."/>
            <person name="Kinjo T."/>
            <person name="Motooka D."/>
            <person name="Nabeya D."/>
            <person name="Jung N."/>
            <person name="Uechi K."/>
            <person name="Horii T."/>
            <person name="Iida T."/>
            <person name="Fujita J."/>
            <person name="Nakamura S."/>
        </authorList>
    </citation>
    <scope>NUCLEOTIDE SEQUENCE [LARGE SCALE GENOMIC DNA]</scope>
    <source>
        <strain evidence="1 2">JCM 6375</strain>
    </source>
</reference>
<evidence type="ECO:0000313" key="1">
    <source>
        <dbReference type="EMBL" id="BBX01866.1"/>
    </source>
</evidence>
<gene>
    <name evidence="1" type="ORF">MMOR_28020</name>
</gene>
<dbReference type="AlphaFoldDB" id="A0AAD1HCE2"/>
<organism evidence="1 2">
    <name type="scientific">Mycolicibacterium moriokaense</name>
    <dbReference type="NCBI Taxonomy" id="39691"/>
    <lineage>
        <taxon>Bacteria</taxon>
        <taxon>Bacillati</taxon>
        <taxon>Actinomycetota</taxon>
        <taxon>Actinomycetes</taxon>
        <taxon>Mycobacteriales</taxon>
        <taxon>Mycobacteriaceae</taxon>
        <taxon>Mycolicibacterium</taxon>
    </lineage>
</organism>
<evidence type="ECO:0000313" key="2">
    <source>
        <dbReference type="Proteomes" id="UP000466681"/>
    </source>
</evidence>
<name>A0AAD1HCE2_9MYCO</name>
<dbReference type="KEGG" id="mmor:MMOR_28020"/>
<proteinExistence type="predicted"/>
<dbReference type="EMBL" id="AP022560">
    <property type="protein sequence ID" value="BBX01866.1"/>
    <property type="molecule type" value="Genomic_DNA"/>
</dbReference>